<proteinExistence type="predicted"/>
<name>A0ABS0VPI3_PSEVE</name>
<dbReference type="Proteomes" id="UP000614123">
    <property type="component" value="Unassembled WGS sequence"/>
</dbReference>
<sequence length="189" mass="21229">MARPTSPFALMPSDLIALQGWLRMSTLEQSLAQRARILLLLADGLTPKAVSEQLQVTPPTVFKWRKRYLEAGIEGLSDLPRSGQPLKLGPDKINEILTLTTRRVPQEAAHWSVRLMAKYARVTTWQVRQVWAASDLKPHRLKTFKISNDPHFADKVVDVVGLYLNPPDNALVLSVDEKTQIQAADSTRI</sequence>
<dbReference type="RefSeq" id="WP_198731752.1">
    <property type="nucleotide sequence ID" value="NZ_JAEILD010000222.1"/>
</dbReference>
<dbReference type="EMBL" id="JAEILD010000222">
    <property type="protein sequence ID" value="MBI6653462.1"/>
    <property type="molecule type" value="Genomic_DNA"/>
</dbReference>
<dbReference type="SUPFAM" id="SSF46689">
    <property type="entry name" value="Homeodomain-like"/>
    <property type="match status" value="1"/>
</dbReference>
<dbReference type="InterPro" id="IPR009057">
    <property type="entry name" value="Homeodomain-like_sf"/>
</dbReference>
<dbReference type="NCBIfam" id="NF033545">
    <property type="entry name" value="transpos_IS630"/>
    <property type="match status" value="1"/>
</dbReference>
<protein>
    <submittedName>
        <fullName evidence="1">IS630 family transposase</fullName>
    </submittedName>
</protein>
<gene>
    <name evidence="1" type="ORF">YA0849_31405</name>
</gene>
<organism evidence="1 2">
    <name type="scientific">Pseudomonas veronii</name>
    <dbReference type="NCBI Taxonomy" id="76761"/>
    <lineage>
        <taxon>Bacteria</taxon>
        <taxon>Pseudomonadati</taxon>
        <taxon>Pseudomonadota</taxon>
        <taxon>Gammaproteobacteria</taxon>
        <taxon>Pseudomonadales</taxon>
        <taxon>Pseudomonadaceae</taxon>
        <taxon>Pseudomonas</taxon>
    </lineage>
</organism>
<evidence type="ECO:0000313" key="2">
    <source>
        <dbReference type="Proteomes" id="UP000614123"/>
    </source>
</evidence>
<keyword evidence="2" id="KW-1185">Reference proteome</keyword>
<dbReference type="InterPro" id="IPR047655">
    <property type="entry name" value="Transpos_IS630-like"/>
</dbReference>
<feature type="non-terminal residue" evidence="1">
    <location>
        <position position="189"/>
    </location>
</feature>
<dbReference type="Pfam" id="PF13384">
    <property type="entry name" value="HTH_23"/>
    <property type="match status" value="1"/>
</dbReference>
<comment type="caution">
    <text evidence="1">The sequence shown here is derived from an EMBL/GenBank/DDBJ whole genome shotgun (WGS) entry which is preliminary data.</text>
</comment>
<reference evidence="1 2" key="1">
    <citation type="submission" date="2020-12" db="EMBL/GenBank/DDBJ databases">
        <title>Comparative genomic insights into the epidemiology and virulence of plant pathogenic Pseudomonads from Turkey.</title>
        <authorList>
            <person name="Dillon M."/>
            <person name="Ruiz-Bedoya T."/>
            <person name="Bendalovic-Torma C."/>
            <person name="Guttman K.M."/>
            <person name="Kwak H."/>
            <person name="Middleton M.A."/>
            <person name="Wang P.W."/>
            <person name="Horuz S."/>
            <person name="Aysan Y."/>
            <person name="Guttman D.S."/>
        </authorList>
    </citation>
    <scope>NUCLEOTIDE SEQUENCE [LARGE SCALE GENOMIC DNA]</scope>
    <source>
        <strain evidence="1 2">S4_EA_3a</strain>
    </source>
</reference>
<accession>A0ABS0VPI3</accession>
<evidence type="ECO:0000313" key="1">
    <source>
        <dbReference type="EMBL" id="MBI6653462.1"/>
    </source>
</evidence>